<dbReference type="InterPro" id="IPR013783">
    <property type="entry name" value="Ig-like_fold"/>
</dbReference>
<dbReference type="Gene3D" id="2.60.40.2700">
    <property type="match status" value="1"/>
</dbReference>
<name>A0A7T7JFI6_9SPHI</name>
<dbReference type="Gene3D" id="2.60.40.10">
    <property type="entry name" value="Immunoglobulins"/>
    <property type="match status" value="2"/>
</dbReference>
<organism evidence="1 2">
    <name type="scientific">Mucilaginibacter ginkgonis</name>
    <dbReference type="NCBI Taxonomy" id="2682091"/>
    <lineage>
        <taxon>Bacteria</taxon>
        <taxon>Pseudomonadati</taxon>
        <taxon>Bacteroidota</taxon>
        <taxon>Sphingobacteriia</taxon>
        <taxon>Sphingobacteriales</taxon>
        <taxon>Sphingobacteriaceae</taxon>
        <taxon>Mucilaginibacter</taxon>
    </lineage>
</organism>
<dbReference type="NCBIfam" id="TIGR04131">
    <property type="entry name" value="Bac_Flav_CTERM"/>
    <property type="match status" value="1"/>
</dbReference>
<dbReference type="RefSeq" id="WP_198173593.1">
    <property type="nucleotide sequence ID" value="NZ_CP066775.1"/>
</dbReference>
<sequence>MVDITFGAGAAQISDPFPPGITTLNYAYEGCPNDGDYTITNKMDFCYTNDWHKLVKDHTGDPGGRFMVINADYQPSTFFRQQIDGLCGGTTYEFASWVMNLVTLTERNPDITFSLEKPDGTVLQSFNTGEIMPTATPTWKQYPFYFTMPQGITSVVIRMSNNGLGGQGNDLALDDITFRPAGPGIDVSFKDQPGKEITVCQPASDKVTLVAKTDNCILTNNISFQWQQSIDGGTTWVNVSGATQSTRALSLLGVGTYLYRTLVAGDNNTEIVSCRVISDVLTVHVVPATVSSVSIVSSTTTTCQNTPVTFTATPVNPGPAPVYQWQINGVNAGTNSATFSPGNLADNDKVTCILTGENTCSPPATSNSITIGVISPIKKVTVSSTANTICKNEPVTYVAAVDATTTNLTYSWQINGVSTGNTTPTFTSTSLANNNVVSCTVTATIAACSAPIGITATAPAITVQDPAVITLPVTTYTIDEGSSVKIDAAVNVPGATYSWTPATGLNRAEVLNPIALPLKTTSYTLTVTTPGGCTTISQPVTVQVIKNFIVSPNTFTPNADGVNDTWNVAGLADYPNCTVDIYGRNGRQVFHSIGYSKPWDGLADGQLLPVGTYYYVIDLKNGVKPYAGYVSLL</sequence>
<dbReference type="EMBL" id="CP066775">
    <property type="protein sequence ID" value="QQL48550.1"/>
    <property type="molecule type" value="Genomic_DNA"/>
</dbReference>
<keyword evidence="2" id="KW-1185">Reference proteome</keyword>
<dbReference type="Gene3D" id="2.60.120.260">
    <property type="entry name" value="Galactose-binding domain-like"/>
    <property type="match status" value="1"/>
</dbReference>
<dbReference type="Pfam" id="PF13585">
    <property type="entry name" value="CHU_C"/>
    <property type="match status" value="1"/>
</dbReference>
<dbReference type="AlphaFoldDB" id="A0A7T7JFI6"/>
<proteinExistence type="predicted"/>
<protein>
    <submittedName>
        <fullName evidence="1">Gliding motility-associated C-terminal domain-containing protein</fullName>
    </submittedName>
</protein>
<dbReference type="InterPro" id="IPR026341">
    <property type="entry name" value="T9SS_type_B"/>
</dbReference>
<evidence type="ECO:0000313" key="1">
    <source>
        <dbReference type="EMBL" id="QQL48550.1"/>
    </source>
</evidence>
<accession>A0A7T7JFI6</accession>
<evidence type="ECO:0000313" key="2">
    <source>
        <dbReference type="Proteomes" id="UP000429232"/>
    </source>
</evidence>
<gene>
    <name evidence="1" type="ORF">GO620_010135</name>
</gene>
<dbReference type="Proteomes" id="UP000429232">
    <property type="component" value="Chromosome"/>
</dbReference>
<dbReference type="KEGG" id="mgik:GO620_010135"/>
<reference evidence="1 2" key="1">
    <citation type="submission" date="2020-12" db="EMBL/GenBank/DDBJ databases">
        <title>HMF7856_wgs.fasta genome submission.</title>
        <authorList>
            <person name="Kang H."/>
            <person name="Kim H."/>
            <person name="Joh K."/>
        </authorList>
    </citation>
    <scope>NUCLEOTIDE SEQUENCE [LARGE SCALE GENOMIC DNA]</scope>
    <source>
        <strain evidence="1 2">HMF7856</strain>
    </source>
</reference>